<dbReference type="PANTHER" id="PTHR45966">
    <property type="entry name" value="GDSL-LIKE LIPASE/ACYLHYDROLASE"/>
    <property type="match status" value="1"/>
</dbReference>
<dbReference type="EMBL" id="JAYWIO010000005">
    <property type="protein sequence ID" value="KAK7259076.1"/>
    <property type="molecule type" value="Genomic_DNA"/>
</dbReference>
<evidence type="ECO:0000313" key="4">
    <source>
        <dbReference type="EMBL" id="KAK7259076.1"/>
    </source>
</evidence>
<dbReference type="Gene3D" id="3.40.50.1110">
    <property type="entry name" value="SGNH hydrolase"/>
    <property type="match status" value="1"/>
</dbReference>
<dbReference type="InterPro" id="IPR044552">
    <property type="entry name" value="GLIP1-5/GLL25"/>
</dbReference>
<feature type="signal peptide" evidence="3">
    <location>
        <begin position="1"/>
        <end position="32"/>
    </location>
</feature>
<organism evidence="4 5">
    <name type="scientific">Crotalaria pallida</name>
    <name type="common">Smooth rattlebox</name>
    <name type="synonym">Crotalaria striata</name>
    <dbReference type="NCBI Taxonomy" id="3830"/>
    <lineage>
        <taxon>Eukaryota</taxon>
        <taxon>Viridiplantae</taxon>
        <taxon>Streptophyta</taxon>
        <taxon>Embryophyta</taxon>
        <taxon>Tracheophyta</taxon>
        <taxon>Spermatophyta</taxon>
        <taxon>Magnoliopsida</taxon>
        <taxon>eudicotyledons</taxon>
        <taxon>Gunneridae</taxon>
        <taxon>Pentapetalae</taxon>
        <taxon>rosids</taxon>
        <taxon>fabids</taxon>
        <taxon>Fabales</taxon>
        <taxon>Fabaceae</taxon>
        <taxon>Papilionoideae</taxon>
        <taxon>50 kb inversion clade</taxon>
        <taxon>genistoids sensu lato</taxon>
        <taxon>core genistoids</taxon>
        <taxon>Crotalarieae</taxon>
        <taxon>Crotalaria</taxon>
    </lineage>
</organism>
<evidence type="ECO:0000313" key="5">
    <source>
        <dbReference type="Proteomes" id="UP001372338"/>
    </source>
</evidence>
<proteinExistence type="inferred from homology"/>
<reference evidence="4 5" key="1">
    <citation type="submission" date="2024-01" db="EMBL/GenBank/DDBJ databases">
        <title>The genomes of 5 underutilized Papilionoideae crops provide insights into root nodulation and disease resistanc.</title>
        <authorList>
            <person name="Yuan L."/>
        </authorList>
    </citation>
    <scope>NUCLEOTIDE SEQUENCE [LARGE SCALE GENOMIC DNA]</scope>
    <source>
        <strain evidence="4">ZHUSHIDOU_FW_LH</strain>
        <tissue evidence="4">Leaf</tissue>
    </source>
</reference>
<dbReference type="InterPro" id="IPR035669">
    <property type="entry name" value="SGNH_plant_lipase-like"/>
</dbReference>
<comment type="similarity">
    <text evidence="1">Belongs to the 'GDSL' lipolytic enzyme family.</text>
</comment>
<keyword evidence="5" id="KW-1185">Reference proteome</keyword>
<protein>
    <submittedName>
        <fullName evidence="4">Uncharacterized protein</fullName>
    </submittedName>
</protein>
<evidence type="ECO:0000256" key="2">
    <source>
        <dbReference type="ARBA" id="ARBA00022729"/>
    </source>
</evidence>
<accession>A0AAN9I3H4</accession>
<evidence type="ECO:0000256" key="1">
    <source>
        <dbReference type="ARBA" id="ARBA00008668"/>
    </source>
</evidence>
<comment type="caution">
    <text evidence="4">The sequence shown here is derived from an EMBL/GenBank/DDBJ whole genome shotgun (WGS) entry which is preliminary data.</text>
</comment>
<dbReference type="Pfam" id="PF00657">
    <property type="entry name" value="Lipase_GDSL"/>
    <property type="match status" value="1"/>
</dbReference>
<dbReference type="SUPFAM" id="SSF52266">
    <property type="entry name" value="SGNH hydrolase"/>
    <property type="match status" value="1"/>
</dbReference>
<dbReference type="InterPro" id="IPR001087">
    <property type="entry name" value="GDSL"/>
</dbReference>
<keyword evidence="2 3" id="KW-0732">Signal</keyword>
<dbReference type="InterPro" id="IPR036514">
    <property type="entry name" value="SGNH_hydro_sf"/>
</dbReference>
<dbReference type="CDD" id="cd01837">
    <property type="entry name" value="SGNH_plant_lipase_like"/>
    <property type="match status" value="1"/>
</dbReference>
<dbReference type="Proteomes" id="UP001372338">
    <property type="component" value="Unassembled WGS sequence"/>
</dbReference>
<dbReference type="GO" id="GO:0016298">
    <property type="term" value="F:lipase activity"/>
    <property type="evidence" value="ECO:0007669"/>
    <property type="project" value="TreeGrafter"/>
</dbReference>
<sequence>MISSEPSYTMANLTNSFFFVVLFLALFLNAHGSNSGDKSSKHVALFLFGDSYLDAGNNNYINTTAYDQANFFPYGETYFMFPTGRFSDGRLISDFIAEHANLPLIPPFLQPGEIEYYNGVNFASGGAGALVETFQGSVIPLETQARNFKKVAARLDIDGAKKLLSSAVYMFSIGTNDYLSPFLTDSDVLNSSSHSEYVAMVVGNLTSIIKQIYNRGARKFVFMNLPPLGCLPGTRILPSEGNGSCIQELSFLASLHNQALYGVLLQLEKQLKDFKFSLYDFNTDVTEMMNHPLKYGLKEGKSACCGWGRFRGEYNCGGKRGDERFKFCDKPNEYLFWDSYHLTESAYKQLAARMWSYTSHSHTLGPYTIEDLFQVL</sequence>
<dbReference type="PANTHER" id="PTHR45966:SF4">
    <property type="entry name" value="GDSL ESTERASE_LIPASE 5"/>
    <property type="match status" value="1"/>
</dbReference>
<evidence type="ECO:0000256" key="3">
    <source>
        <dbReference type="SAM" id="SignalP"/>
    </source>
</evidence>
<dbReference type="AlphaFoldDB" id="A0AAN9I3H4"/>
<gene>
    <name evidence="4" type="ORF">RIF29_24672</name>
</gene>
<feature type="chain" id="PRO_5042852374" evidence="3">
    <location>
        <begin position="33"/>
        <end position="376"/>
    </location>
</feature>
<name>A0AAN9I3H4_CROPI</name>